<feature type="domain" description="M23ase beta-sheet core" evidence="8">
    <location>
        <begin position="471"/>
        <end position="566"/>
    </location>
</feature>
<dbReference type="InterPro" id="IPR050570">
    <property type="entry name" value="Cell_wall_metabolism_enzyme"/>
</dbReference>
<keyword evidence="11" id="KW-1185">Reference proteome</keyword>
<dbReference type="InterPro" id="IPR045834">
    <property type="entry name" value="Csd3_N2"/>
</dbReference>
<sequence>MGNGLAKAPPLSLGTACRILDSVDRWLSRDLLCSVKILRHYAESRWPKAVSGGNQLDYGREIAPNGDGEENAELDASALPAARARAEGRDRTKAQAITAYLRRFAPRRKPVVKDNAGRRVLSRGSGLAERYDEWKIHAGTWVSELDLAPDLAENIGSRRWFRGLGTMIGLGAVALAFWPDFAPLEARSAMPEGAEIRDEFRSQMIMPLAYGADSGRRMGPTSQVIPLASAPERPQIELLATLAPGDSFETMLRRAGVSTSDVDRVSALIGDAMPLSEIEPGTQIDITLGRRAQPGTPRPLDALKFRARFDLELEIGRRGFNAETGEGGMLALQRNVIRVDDTPLRVRGKVGSSLYRSMRSAGVPASAVQDYIKALDAQIDLNREVRAADEFDIIVAYRRAATGERQAGNLLYAGIDRGGQPRTQLMRWGDEGRFYEASGVGEQRGGLIAPVPGRISSRYGMRRHPILGYRRMHAGLDFKARRGTPIAAVTDGTVSGAGRMGGCGIAVRLNHGNGLSTRYCHMSRMAVRRGQQVRRGQIIGYVGSTGLSTGPHLHYEMYRGGRHINPASVKFVTRAQLSGTELIDFRRQLIKLKEVKVGAALEDLEQLQTEVEEPMREIEKIDMARRIGNGANGP</sequence>
<dbReference type="CDD" id="cd12797">
    <property type="entry name" value="M23_peptidase"/>
    <property type="match status" value="1"/>
</dbReference>
<dbReference type="Gene3D" id="2.70.70.10">
    <property type="entry name" value="Glucose Permease (Domain IIA)"/>
    <property type="match status" value="1"/>
</dbReference>
<evidence type="ECO:0000313" key="11">
    <source>
        <dbReference type="Proteomes" id="UP000635384"/>
    </source>
</evidence>
<evidence type="ECO:0000259" key="8">
    <source>
        <dbReference type="Pfam" id="PF01551"/>
    </source>
</evidence>
<dbReference type="PANTHER" id="PTHR21666:SF288">
    <property type="entry name" value="CELL DIVISION PROTEIN YTFB"/>
    <property type="match status" value="1"/>
</dbReference>
<dbReference type="SUPFAM" id="SSF51261">
    <property type="entry name" value="Duplicated hybrid motif"/>
    <property type="match status" value="1"/>
</dbReference>
<evidence type="ECO:0000256" key="3">
    <source>
        <dbReference type="ARBA" id="ARBA00022670"/>
    </source>
</evidence>
<dbReference type="PANTHER" id="PTHR21666">
    <property type="entry name" value="PEPTIDASE-RELATED"/>
    <property type="match status" value="1"/>
</dbReference>
<protein>
    <submittedName>
        <fullName evidence="10">M23 family metallopeptidase</fullName>
    </submittedName>
</protein>
<name>A0ABR8KV40_9SPHN</name>
<dbReference type="InterPro" id="IPR011055">
    <property type="entry name" value="Dup_hybrid_motif"/>
</dbReference>
<evidence type="ECO:0000256" key="7">
    <source>
        <dbReference type="ARBA" id="ARBA00023049"/>
    </source>
</evidence>
<dbReference type="Pfam" id="PF01551">
    <property type="entry name" value="Peptidase_M23"/>
    <property type="match status" value="1"/>
</dbReference>
<dbReference type="Pfam" id="PF19425">
    <property type="entry name" value="Csd3_N2"/>
    <property type="match status" value="1"/>
</dbReference>
<comment type="cofactor">
    <cofactor evidence="1">
        <name>Zn(2+)</name>
        <dbReference type="ChEBI" id="CHEBI:29105"/>
    </cofactor>
</comment>
<evidence type="ECO:0000313" key="10">
    <source>
        <dbReference type="EMBL" id="MBD2843230.1"/>
    </source>
</evidence>
<gene>
    <name evidence="10" type="ORF">IB285_13290</name>
</gene>
<comment type="subcellular location">
    <subcellularLocation>
        <location evidence="2">Cell envelope</location>
    </subcellularLocation>
</comment>
<keyword evidence="7" id="KW-0482">Metalloprotease</keyword>
<dbReference type="Proteomes" id="UP000635384">
    <property type="component" value="Unassembled WGS sequence"/>
</dbReference>
<evidence type="ECO:0000256" key="5">
    <source>
        <dbReference type="ARBA" id="ARBA00022801"/>
    </source>
</evidence>
<evidence type="ECO:0000259" key="9">
    <source>
        <dbReference type="Pfam" id="PF19425"/>
    </source>
</evidence>
<evidence type="ECO:0000256" key="2">
    <source>
        <dbReference type="ARBA" id="ARBA00004196"/>
    </source>
</evidence>
<keyword evidence="6" id="KW-0862">Zinc</keyword>
<keyword evidence="5" id="KW-0378">Hydrolase</keyword>
<feature type="domain" description="Csd3-like second N-terminal" evidence="9">
    <location>
        <begin position="345"/>
        <end position="451"/>
    </location>
</feature>
<proteinExistence type="predicted"/>
<comment type="caution">
    <text evidence="10">The sequence shown here is derived from an EMBL/GenBank/DDBJ whole genome shotgun (WGS) entry which is preliminary data.</text>
</comment>
<keyword evidence="4" id="KW-0479">Metal-binding</keyword>
<organism evidence="10 11">
    <name type="scientific">Erythrobacter rubeus</name>
    <dbReference type="NCBI Taxonomy" id="2760803"/>
    <lineage>
        <taxon>Bacteria</taxon>
        <taxon>Pseudomonadati</taxon>
        <taxon>Pseudomonadota</taxon>
        <taxon>Alphaproteobacteria</taxon>
        <taxon>Sphingomonadales</taxon>
        <taxon>Erythrobacteraceae</taxon>
        <taxon>Erythrobacter/Porphyrobacter group</taxon>
        <taxon>Erythrobacter</taxon>
    </lineage>
</organism>
<dbReference type="Gene3D" id="3.10.450.350">
    <property type="match status" value="1"/>
</dbReference>
<dbReference type="EMBL" id="JACXLC010000001">
    <property type="protein sequence ID" value="MBD2843230.1"/>
    <property type="molecule type" value="Genomic_DNA"/>
</dbReference>
<keyword evidence="3" id="KW-0645">Protease</keyword>
<evidence type="ECO:0000256" key="4">
    <source>
        <dbReference type="ARBA" id="ARBA00022723"/>
    </source>
</evidence>
<dbReference type="InterPro" id="IPR016047">
    <property type="entry name" value="M23ase_b-sheet_dom"/>
</dbReference>
<accession>A0ABR8KV40</accession>
<evidence type="ECO:0000256" key="1">
    <source>
        <dbReference type="ARBA" id="ARBA00001947"/>
    </source>
</evidence>
<reference evidence="10 11" key="1">
    <citation type="submission" date="2020-09" db="EMBL/GenBank/DDBJ databases">
        <authorList>
            <person name="Yoon J.-W."/>
        </authorList>
    </citation>
    <scope>NUCLEOTIDE SEQUENCE [LARGE SCALE GENOMIC DNA]</scope>
    <source>
        <strain evidence="10 11">KMU-140</strain>
    </source>
</reference>
<evidence type="ECO:0000256" key="6">
    <source>
        <dbReference type="ARBA" id="ARBA00022833"/>
    </source>
</evidence>